<proteinExistence type="predicted"/>
<dbReference type="EMBL" id="JAMXFF010000002">
    <property type="protein sequence ID" value="MCT7965128.1"/>
    <property type="molecule type" value="Genomic_DNA"/>
</dbReference>
<gene>
    <name evidence="1" type="ORF">NG799_02115</name>
</gene>
<comment type="caution">
    <text evidence="1">The sequence shown here is derived from an EMBL/GenBank/DDBJ whole genome shotgun (WGS) entry which is preliminary data.</text>
</comment>
<dbReference type="RefSeq" id="WP_368004848.1">
    <property type="nucleotide sequence ID" value="NZ_JAMXFF010000002.1"/>
</dbReference>
<accession>A0ABT2MK87</accession>
<evidence type="ECO:0000313" key="2">
    <source>
        <dbReference type="Proteomes" id="UP001525890"/>
    </source>
</evidence>
<reference evidence="1 2" key="1">
    <citation type="journal article" date="2022" name="Front. Microbiol.">
        <title>High genomic differentiation and limited gene flow indicate recent cryptic speciation within the genus Laspinema (cyanobacteria).</title>
        <authorList>
            <person name="Stanojkovic A."/>
            <person name="Skoupy S."/>
            <person name="Skaloud P."/>
            <person name="Dvorak P."/>
        </authorList>
    </citation>
    <scope>NUCLEOTIDE SEQUENCE [LARGE SCALE GENOMIC DNA]</scope>
    <source>
        <strain evidence="1 2">D2a</strain>
    </source>
</reference>
<name>A0ABT2MK87_9CYAN</name>
<keyword evidence="2" id="KW-1185">Reference proteome</keyword>
<dbReference type="Proteomes" id="UP001525890">
    <property type="component" value="Unassembled WGS sequence"/>
</dbReference>
<evidence type="ECO:0000313" key="1">
    <source>
        <dbReference type="EMBL" id="MCT7965128.1"/>
    </source>
</evidence>
<sequence length="60" mass="7228">MEFPEFLKECANNSELVTEFNRLNRCNLYHLDLDNPRDVEILDQFTAFVYNYIWLPVLNS</sequence>
<organism evidence="1 2">
    <name type="scientific">Laspinema palackyanum D2a</name>
    <dbReference type="NCBI Taxonomy" id="2953684"/>
    <lineage>
        <taxon>Bacteria</taxon>
        <taxon>Bacillati</taxon>
        <taxon>Cyanobacteriota</taxon>
        <taxon>Cyanophyceae</taxon>
        <taxon>Oscillatoriophycideae</taxon>
        <taxon>Oscillatoriales</taxon>
        <taxon>Laspinemataceae</taxon>
        <taxon>Laspinema</taxon>
        <taxon>Laspinema palackyanum</taxon>
    </lineage>
</organism>
<protein>
    <submittedName>
        <fullName evidence="1">Uncharacterized protein</fullName>
    </submittedName>
</protein>